<sequence>MKRLAMLLCLALLGGCAHAGKGPGSLPYPYWRLGFLAPDYMEVWVETADVEDIRGHAFPRMGGGVVEVHVPDDGSGRPEVWRSGWGAGRNVNDADLPQRIFVRWQSLAEPQTYRITLEIPERARQLMVEKLDPPCPASAYREFLAVGLAPGGTVRAWVRSTCGESIEILHAQAEVEPKGPSQGKTGGQYALPLEPSAKAYIDKHGIPYGSW</sequence>
<dbReference type="Pfam" id="PF11153">
    <property type="entry name" value="DUF2931"/>
    <property type="match status" value="1"/>
</dbReference>
<evidence type="ECO:0000256" key="1">
    <source>
        <dbReference type="SAM" id="SignalP"/>
    </source>
</evidence>
<dbReference type="EMBL" id="CP113432">
    <property type="protein sequence ID" value="WAI49458.1"/>
    <property type="molecule type" value="Genomic_DNA"/>
</dbReference>
<feature type="signal peptide" evidence="1">
    <location>
        <begin position="1"/>
        <end position="19"/>
    </location>
</feature>
<keyword evidence="3" id="KW-1185">Reference proteome</keyword>
<name>A0ABY6ZZS0_9PSED</name>
<gene>
    <name evidence="2" type="ORF">OU419_27610</name>
</gene>
<proteinExistence type="predicted"/>
<evidence type="ECO:0000313" key="3">
    <source>
        <dbReference type="Proteomes" id="UP001163624"/>
    </source>
</evidence>
<dbReference type="PROSITE" id="PS51257">
    <property type="entry name" value="PROKAR_LIPOPROTEIN"/>
    <property type="match status" value="1"/>
</dbReference>
<dbReference type="Proteomes" id="UP001163624">
    <property type="component" value="Chromosome"/>
</dbReference>
<dbReference type="RefSeq" id="WP_254475469.1">
    <property type="nucleotide sequence ID" value="NZ_CP113432.1"/>
</dbReference>
<evidence type="ECO:0000313" key="2">
    <source>
        <dbReference type="EMBL" id="WAI49458.1"/>
    </source>
</evidence>
<protein>
    <submittedName>
        <fullName evidence="2">DUF2931 family protein</fullName>
    </submittedName>
</protein>
<feature type="chain" id="PRO_5046015454" evidence="1">
    <location>
        <begin position="20"/>
        <end position="211"/>
    </location>
</feature>
<accession>A0ABY6ZZS0</accession>
<dbReference type="InterPro" id="IPR021326">
    <property type="entry name" value="DUF2931"/>
</dbReference>
<reference evidence="2" key="1">
    <citation type="submission" date="2022-11" db="EMBL/GenBank/DDBJ databases">
        <title>Pseudomonas triclosanedens sp. nov., a triclosan degrader isolated from activated sludge.</title>
        <authorList>
            <person name="Yin Y."/>
            <person name="Lu Z."/>
        </authorList>
    </citation>
    <scope>NUCLEOTIDE SEQUENCE</scope>
    <source>
        <strain evidence="2">ZM23</strain>
    </source>
</reference>
<keyword evidence="1" id="KW-0732">Signal</keyword>
<organism evidence="2 3">
    <name type="scientific">Pseudomonas triclosanedens</name>
    <dbReference type="NCBI Taxonomy" id="2961893"/>
    <lineage>
        <taxon>Bacteria</taxon>
        <taxon>Pseudomonadati</taxon>
        <taxon>Pseudomonadota</taxon>
        <taxon>Gammaproteobacteria</taxon>
        <taxon>Pseudomonadales</taxon>
        <taxon>Pseudomonadaceae</taxon>
        <taxon>Pseudomonas</taxon>
    </lineage>
</organism>